<keyword evidence="8 9" id="KW-0539">Nucleus</keyword>
<dbReference type="Pfam" id="PF00178">
    <property type="entry name" value="Ets"/>
    <property type="match status" value="1"/>
</dbReference>
<gene>
    <name evidence="12" type="primary">LOC109876830</name>
</gene>
<dbReference type="InterPro" id="IPR036388">
    <property type="entry name" value="WH-like_DNA-bd_sf"/>
</dbReference>
<evidence type="ECO:0000256" key="8">
    <source>
        <dbReference type="ARBA" id="ARBA00023242"/>
    </source>
</evidence>
<evidence type="ECO:0000259" key="11">
    <source>
        <dbReference type="PROSITE" id="PS50061"/>
    </source>
</evidence>
<dbReference type="InterPro" id="IPR036390">
    <property type="entry name" value="WH_DNA-bd_sf"/>
</dbReference>
<dbReference type="AlphaFoldDB" id="A0A8C7K905"/>
<evidence type="ECO:0000256" key="9">
    <source>
        <dbReference type="RuleBase" id="RU004019"/>
    </source>
</evidence>
<dbReference type="InterPro" id="IPR000418">
    <property type="entry name" value="Ets_dom"/>
</dbReference>
<reference evidence="12" key="1">
    <citation type="submission" date="2025-08" db="UniProtKB">
        <authorList>
            <consortium name="Ensembl"/>
        </authorList>
    </citation>
    <scope>IDENTIFICATION</scope>
</reference>
<comment type="similarity">
    <text evidence="2 9">Belongs to the ETS family.</text>
</comment>
<dbReference type="PROSITE" id="PS00346">
    <property type="entry name" value="ETS_DOMAIN_2"/>
    <property type="match status" value="1"/>
</dbReference>
<evidence type="ECO:0000313" key="13">
    <source>
        <dbReference type="Proteomes" id="UP000694557"/>
    </source>
</evidence>
<evidence type="ECO:0000256" key="2">
    <source>
        <dbReference type="ARBA" id="ARBA00005562"/>
    </source>
</evidence>
<dbReference type="GO" id="GO:0043565">
    <property type="term" value="F:sequence-specific DNA binding"/>
    <property type="evidence" value="ECO:0007669"/>
    <property type="project" value="InterPro"/>
</dbReference>
<dbReference type="Proteomes" id="UP000694557">
    <property type="component" value="Unassembled WGS sequence"/>
</dbReference>
<dbReference type="SMART" id="SM00413">
    <property type="entry name" value="ETS"/>
    <property type="match status" value="1"/>
</dbReference>
<dbReference type="GO" id="GO:0030154">
    <property type="term" value="P:cell differentiation"/>
    <property type="evidence" value="ECO:0007669"/>
    <property type="project" value="TreeGrafter"/>
</dbReference>
<dbReference type="Gene3D" id="1.10.10.10">
    <property type="entry name" value="Winged helix-like DNA-binding domain superfamily/Winged helix DNA-binding domain"/>
    <property type="match status" value="1"/>
</dbReference>
<evidence type="ECO:0000256" key="4">
    <source>
        <dbReference type="ARBA" id="ARBA00023015"/>
    </source>
</evidence>
<evidence type="ECO:0000256" key="5">
    <source>
        <dbReference type="ARBA" id="ARBA00023125"/>
    </source>
</evidence>
<evidence type="ECO:0000256" key="7">
    <source>
        <dbReference type="ARBA" id="ARBA00023163"/>
    </source>
</evidence>
<dbReference type="PROSITE" id="PS00345">
    <property type="entry name" value="ETS_DOMAIN_1"/>
    <property type="match status" value="1"/>
</dbReference>
<keyword evidence="7" id="KW-0804">Transcription</keyword>
<keyword evidence="13" id="KW-1185">Reference proteome</keyword>
<dbReference type="FunFam" id="1.10.10.10:FF:000066">
    <property type="entry name" value="ETS-related transcription factor Elf-2 isoform X1"/>
    <property type="match status" value="1"/>
</dbReference>
<dbReference type="InterPro" id="IPR046328">
    <property type="entry name" value="ETS_fam"/>
</dbReference>
<keyword evidence="5 9" id="KW-0238">DNA-binding</keyword>
<feature type="compositionally biased region" description="Basic residues" evidence="10">
    <location>
        <begin position="151"/>
        <end position="162"/>
    </location>
</feature>
<evidence type="ECO:0000256" key="1">
    <source>
        <dbReference type="ARBA" id="ARBA00004123"/>
    </source>
</evidence>
<dbReference type="GO" id="GO:0000981">
    <property type="term" value="F:DNA-binding transcription factor activity, RNA polymerase II-specific"/>
    <property type="evidence" value="ECO:0007669"/>
    <property type="project" value="TreeGrafter"/>
</dbReference>
<proteinExistence type="inferred from homology"/>
<evidence type="ECO:0000256" key="6">
    <source>
        <dbReference type="ARBA" id="ARBA00023159"/>
    </source>
</evidence>
<dbReference type="GO" id="GO:0045893">
    <property type="term" value="P:positive regulation of DNA-templated transcription"/>
    <property type="evidence" value="ECO:0007669"/>
    <property type="project" value="UniProtKB-ARBA"/>
</dbReference>
<feature type="domain" description="ETS" evidence="11">
    <location>
        <begin position="188"/>
        <end position="270"/>
    </location>
</feature>
<dbReference type="Ensembl" id="ENSOKIT00005106460.1">
    <property type="protein sequence ID" value="ENSOKIP00005099327.1"/>
    <property type="gene ID" value="ENSOKIG00005043717.1"/>
</dbReference>
<evidence type="ECO:0000313" key="12">
    <source>
        <dbReference type="Ensembl" id="ENSOKIP00005099327.1"/>
    </source>
</evidence>
<accession>A0A8C7K905</accession>
<keyword evidence="3" id="KW-0597">Phosphoprotein</keyword>
<dbReference type="PRINTS" id="PR00454">
    <property type="entry name" value="ETSDOMAIN"/>
</dbReference>
<dbReference type="SUPFAM" id="SSF46785">
    <property type="entry name" value="Winged helix' DNA-binding domain"/>
    <property type="match status" value="1"/>
</dbReference>
<dbReference type="PANTHER" id="PTHR11849">
    <property type="entry name" value="ETS"/>
    <property type="match status" value="1"/>
</dbReference>
<dbReference type="GeneTree" id="ENSGT00940000154953"/>
<sequence>MTSVVLVDSGGAVVEYMTAVEDPHQVSGERVGLNLQRCFSPLLTCVFCVSVEASVHYQQSGTSIYCSDKTIEAAEALLHMDSVTSLRGDRSPDVFIPAGCGTTPDFIHAAMRPDVMTETVVEVSTEDCMDEDMEVTLIEEPDESEPDHQPVRKKKAGRKPKTHPPAVSNGSPDLSIKKKPREGKGSTTYLWEFLLDLLQDKNTCPRYIKWTQREKGIFKLVDSKAVSKLWGKHKNKPDMNYETMGRALRYYYQRGILAKVEGQRLVYQFKEMPKNIVVIEDDKADSRSGDLIGSEKSYERVLPSSETILNVAELATTPTILRGGTRTVVHPPVAKGNKAVMTGGGAAVGVPRIVTISTAPDGTQTQHSHTAIIPTASGPRTVRVAMQVPVVMTTSLGQKISTVAVQQAPGTSGGQTTYQLANASPIATAENGDKITVQLAKIITIPAHQLAQYQQQTKPGLGGSPTGSISLLGGTNSWGVRALAPHVTMAAGTQVSVFKIVYFFCHFKLKIGKHIH</sequence>
<dbReference type="PANTHER" id="PTHR11849:SF10">
    <property type="entry name" value="ETS-RELATED TRANSCRIPTION FACTOR ELF-2"/>
    <property type="match status" value="1"/>
</dbReference>
<evidence type="ECO:0000256" key="10">
    <source>
        <dbReference type="SAM" id="MobiDB-lite"/>
    </source>
</evidence>
<keyword evidence="6" id="KW-0010">Activator</keyword>
<protein>
    <recommendedName>
        <fullName evidence="11">ETS domain-containing protein</fullName>
    </recommendedName>
</protein>
<name>A0A8C7K905_ONCKI</name>
<reference evidence="12" key="2">
    <citation type="submission" date="2025-09" db="UniProtKB">
        <authorList>
            <consortium name="Ensembl"/>
        </authorList>
    </citation>
    <scope>IDENTIFICATION</scope>
</reference>
<dbReference type="PROSITE" id="PS50061">
    <property type="entry name" value="ETS_DOMAIN_3"/>
    <property type="match status" value="1"/>
</dbReference>
<keyword evidence="4" id="KW-0805">Transcription regulation</keyword>
<comment type="subcellular location">
    <subcellularLocation>
        <location evidence="1 9">Nucleus</location>
    </subcellularLocation>
</comment>
<dbReference type="GO" id="GO:0005634">
    <property type="term" value="C:nucleus"/>
    <property type="evidence" value="ECO:0007669"/>
    <property type="project" value="UniProtKB-SubCell"/>
</dbReference>
<organism evidence="12 13">
    <name type="scientific">Oncorhynchus kisutch</name>
    <name type="common">Coho salmon</name>
    <name type="synonym">Salmo kisutch</name>
    <dbReference type="NCBI Taxonomy" id="8019"/>
    <lineage>
        <taxon>Eukaryota</taxon>
        <taxon>Metazoa</taxon>
        <taxon>Chordata</taxon>
        <taxon>Craniata</taxon>
        <taxon>Vertebrata</taxon>
        <taxon>Euteleostomi</taxon>
        <taxon>Actinopterygii</taxon>
        <taxon>Neopterygii</taxon>
        <taxon>Teleostei</taxon>
        <taxon>Protacanthopterygii</taxon>
        <taxon>Salmoniformes</taxon>
        <taxon>Salmonidae</taxon>
        <taxon>Salmoninae</taxon>
        <taxon>Oncorhynchus</taxon>
    </lineage>
</organism>
<feature type="region of interest" description="Disordered" evidence="10">
    <location>
        <begin position="137"/>
        <end position="183"/>
    </location>
</feature>
<evidence type="ECO:0000256" key="3">
    <source>
        <dbReference type="ARBA" id="ARBA00022553"/>
    </source>
</evidence>